<feature type="domain" description="Peptidase S9 prolyl oligopeptidase catalytic" evidence="1">
    <location>
        <begin position="105"/>
        <end position="241"/>
    </location>
</feature>
<reference evidence="2 3" key="1">
    <citation type="submission" date="2016-07" db="EMBL/GenBank/DDBJ databases">
        <title>Draft genome sequence of Prauserella muralis DSM 45305, isolated from a mould-covered wall in an indoor environment.</title>
        <authorList>
            <person name="Ruckert C."/>
            <person name="Albersmeier A."/>
            <person name="Jiang C.-L."/>
            <person name="Jiang Y."/>
            <person name="Kalinowski J."/>
            <person name="Schneider O."/>
            <person name="Winkler A."/>
            <person name="Zotchev S.B."/>
        </authorList>
    </citation>
    <scope>NUCLEOTIDE SEQUENCE [LARGE SCALE GENOMIC DNA]</scope>
    <source>
        <strain evidence="2 3">DSM 45305</strain>
    </source>
</reference>
<gene>
    <name evidence="2" type="ORF">BAY60_31925</name>
</gene>
<dbReference type="Gene3D" id="3.40.50.1820">
    <property type="entry name" value="alpha/beta hydrolase"/>
    <property type="match status" value="1"/>
</dbReference>
<evidence type="ECO:0000313" key="3">
    <source>
        <dbReference type="Proteomes" id="UP000249915"/>
    </source>
</evidence>
<evidence type="ECO:0000259" key="1">
    <source>
        <dbReference type="Pfam" id="PF00326"/>
    </source>
</evidence>
<keyword evidence="3" id="KW-1185">Reference proteome</keyword>
<dbReference type="InterPro" id="IPR001375">
    <property type="entry name" value="Peptidase_S9_cat"/>
</dbReference>
<dbReference type="InterPro" id="IPR029058">
    <property type="entry name" value="AB_hydrolase_fold"/>
</dbReference>
<accession>A0A2V4AHK0</accession>
<dbReference type="GO" id="GO:0008236">
    <property type="term" value="F:serine-type peptidase activity"/>
    <property type="evidence" value="ECO:0007669"/>
    <property type="project" value="InterPro"/>
</dbReference>
<dbReference type="Proteomes" id="UP000249915">
    <property type="component" value="Unassembled WGS sequence"/>
</dbReference>
<dbReference type="RefSeq" id="WP_112285297.1">
    <property type="nucleotide sequence ID" value="NZ_MASW01000007.1"/>
</dbReference>
<protein>
    <submittedName>
        <fullName evidence="2">Peptidase</fullName>
    </submittedName>
</protein>
<comment type="caution">
    <text evidence="2">The sequence shown here is derived from an EMBL/GenBank/DDBJ whole genome shotgun (WGS) entry which is preliminary data.</text>
</comment>
<dbReference type="SUPFAM" id="SSF53474">
    <property type="entry name" value="alpha/beta-Hydrolases"/>
    <property type="match status" value="1"/>
</dbReference>
<organism evidence="2 3">
    <name type="scientific">Prauserella muralis</name>
    <dbReference type="NCBI Taxonomy" id="588067"/>
    <lineage>
        <taxon>Bacteria</taxon>
        <taxon>Bacillati</taxon>
        <taxon>Actinomycetota</taxon>
        <taxon>Actinomycetes</taxon>
        <taxon>Pseudonocardiales</taxon>
        <taxon>Pseudonocardiaceae</taxon>
        <taxon>Prauserella</taxon>
    </lineage>
</organism>
<evidence type="ECO:0000313" key="2">
    <source>
        <dbReference type="EMBL" id="PXY19368.1"/>
    </source>
</evidence>
<dbReference type="GO" id="GO:0006508">
    <property type="term" value="P:proteolysis"/>
    <property type="evidence" value="ECO:0007669"/>
    <property type="project" value="InterPro"/>
</dbReference>
<proteinExistence type="predicted"/>
<dbReference type="AlphaFoldDB" id="A0A2V4AHK0"/>
<sequence length="267" mass="27743">MQTTSAVTGVAAGVPFTALPPAATTAPAPAVVTWHLMDPPRSEHAMAAALPMAGLDAWRVYLGLPMSGERLPGGGPDEFFRLAAEDYVLNVAEPVTDQAAAELPAALAELRRTLSIADAPIGVAGGSAGATIALEVLARGEVPVAAAAVVSPVVQLAAAVGANERRYELTYPWSERSRAVAGRFDFVRRAAELTAPVLLVAGEEDDAAFREPAAALHRALGEASRLVLIPGMEHALADEPGLDAAPQTPHAAAVDAEFTAWFRQHLR</sequence>
<name>A0A2V4AHK0_9PSEU</name>
<dbReference type="Pfam" id="PF00326">
    <property type="entry name" value="Peptidase_S9"/>
    <property type="match status" value="1"/>
</dbReference>
<dbReference type="OrthoDB" id="6059224at2"/>
<dbReference type="EMBL" id="MASW01000007">
    <property type="protein sequence ID" value="PXY19368.1"/>
    <property type="molecule type" value="Genomic_DNA"/>
</dbReference>